<dbReference type="OrthoDB" id="9784984at2"/>
<name>A0A0R3JWP1_CALMK</name>
<dbReference type="GO" id="GO:0016987">
    <property type="term" value="F:sigma factor activity"/>
    <property type="evidence" value="ECO:0007669"/>
    <property type="project" value="UniProtKB-KW"/>
</dbReference>
<dbReference type="Gene3D" id="1.10.1740.10">
    <property type="match status" value="1"/>
</dbReference>
<reference evidence="7 8" key="1">
    <citation type="submission" date="2015-09" db="EMBL/GenBank/DDBJ databases">
        <title>Draft genome sequence of a Caloramator mitchellensis, a moderate thermophile from the Great Artesian Basin of Australia.</title>
        <authorList>
            <person name="Patel B.K."/>
        </authorList>
    </citation>
    <scope>NUCLEOTIDE SEQUENCE [LARGE SCALE GENOMIC DNA]</scope>
    <source>
        <strain evidence="7 8">VF08</strain>
    </source>
</reference>
<dbReference type="PANTHER" id="PTHR43133:SF51">
    <property type="entry name" value="RNA POLYMERASE SIGMA FACTOR"/>
    <property type="match status" value="1"/>
</dbReference>
<dbReference type="CDD" id="cd06171">
    <property type="entry name" value="Sigma70_r4"/>
    <property type="match status" value="1"/>
</dbReference>
<feature type="domain" description="RNA polymerase sigma factor 70 region 4 type 2" evidence="6">
    <location>
        <begin position="113"/>
        <end position="163"/>
    </location>
</feature>
<proteinExistence type="inferred from homology"/>
<evidence type="ECO:0000256" key="2">
    <source>
        <dbReference type="ARBA" id="ARBA00023015"/>
    </source>
</evidence>
<dbReference type="SUPFAM" id="SSF88946">
    <property type="entry name" value="Sigma2 domain of RNA polymerase sigma factors"/>
    <property type="match status" value="1"/>
</dbReference>
<keyword evidence="3" id="KW-0731">Sigma factor</keyword>
<keyword evidence="2" id="KW-0805">Transcription regulation</keyword>
<keyword evidence="8" id="KW-1185">Reference proteome</keyword>
<evidence type="ECO:0000256" key="1">
    <source>
        <dbReference type="ARBA" id="ARBA00010641"/>
    </source>
</evidence>
<gene>
    <name evidence="7" type="primary">sigW_1</name>
    <name evidence="7" type="ORF">ABG79_00124</name>
</gene>
<dbReference type="InterPro" id="IPR013324">
    <property type="entry name" value="RNA_pol_sigma_r3/r4-like"/>
</dbReference>
<comment type="similarity">
    <text evidence="1">Belongs to the sigma-70 factor family. ECF subfamily.</text>
</comment>
<dbReference type="InterPro" id="IPR013249">
    <property type="entry name" value="RNA_pol_sigma70_r4_t2"/>
</dbReference>
<evidence type="ECO:0000256" key="4">
    <source>
        <dbReference type="ARBA" id="ARBA00023163"/>
    </source>
</evidence>
<evidence type="ECO:0000313" key="7">
    <source>
        <dbReference type="EMBL" id="KRQ87959.1"/>
    </source>
</evidence>
<evidence type="ECO:0000259" key="5">
    <source>
        <dbReference type="Pfam" id="PF04542"/>
    </source>
</evidence>
<dbReference type="GO" id="GO:0006352">
    <property type="term" value="P:DNA-templated transcription initiation"/>
    <property type="evidence" value="ECO:0007669"/>
    <property type="project" value="InterPro"/>
</dbReference>
<dbReference type="InterPro" id="IPR039425">
    <property type="entry name" value="RNA_pol_sigma-70-like"/>
</dbReference>
<dbReference type="GO" id="GO:0003677">
    <property type="term" value="F:DNA binding"/>
    <property type="evidence" value="ECO:0007669"/>
    <property type="project" value="InterPro"/>
</dbReference>
<comment type="caution">
    <text evidence="7">The sequence shown here is derived from an EMBL/GenBank/DDBJ whole genome shotgun (WGS) entry which is preliminary data.</text>
</comment>
<organism evidence="7 8">
    <name type="scientific">Caloramator mitchellensis</name>
    <dbReference type="NCBI Taxonomy" id="908809"/>
    <lineage>
        <taxon>Bacteria</taxon>
        <taxon>Bacillati</taxon>
        <taxon>Bacillota</taxon>
        <taxon>Clostridia</taxon>
        <taxon>Eubacteriales</taxon>
        <taxon>Clostridiaceae</taxon>
        <taxon>Caloramator</taxon>
    </lineage>
</organism>
<dbReference type="AlphaFoldDB" id="A0A0R3JWP1"/>
<dbReference type="PANTHER" id="PTHR43133">
    <property type="entry name" value="RNA POLYMERASE ECF-TYPE SIGMA FACTO"/>
    <property type="match status" value="1"/>
</dbReference>
<evidence type="ECO:0000259" key="6">
    <source>
        <dbReference type="Pfam" id="PF08281"/>
    </source>
</evidence>
<dbReference type="RefSeq" id="WP_160318199.1">
    <property type="nucleotide sequence ID" value="NZ_LKHP01000001.1"/>
</dbReference>
<dbReference type="NCBIfam" id="TIGR02937">
    <property type="entry name" value="sigma70-ECF"/>
    <property type="match status" value="1"/>
</dbReference>
<dbReference type="STRING" id="908809.ABG79_00124"/>
<evidence type="ECO:0000256" key="3">
    <source>
        <dbReference type="ARBA" id="ARBA00023082"/>
    </source>
</evidence>
<dbReference type="Pfam" id="PF04542">
    <property type="entry name" value="Sigma70_r2"/>
    <property type="match status" value="1"/>
</dbReference>
<dbReference type="SUPFAM" id="SSF88659">
    <property type="entry name" value="Sigma3 and sigma4 domains of RNA polymerase sigma factors"/>
    <property type="match status" value="1"/>
</dbReference>
<dbReference type="InterPro" id="IPR014284">
    <property type="entry name" value="RNA_pol_sigma-70_dom"/>
</dbReference>
<protein>
    <submittedName>
        <fullName evidence="7">ECF RNA polymerase sigma factor SigW</fullName>
    </submittedName>
</protein>
<keyword evidence="4" id="KW-0804">Transcription</keyword>
<dbReference type="EMBL" id="LKHP01000001">
    <property type="protein sequence ID" value="KRQ87959.1"/>
    <property type="molecule type" value="Genomic_DNA"/>
</dbReference>
<dbReference type="Pfam" id="PF08281">
    <property type="entry name" value="Sigma70_r4_2"/>
    <property type="match status" value="1"/>
</dbReference>
<accession>A0A0R3JWP1</accession>
<sequence>MDDKELIERIRNGDEDCFVEFVNKHKNKLVMFCYTYTKDINEAEDLSQEVFIKFYQNLRSFRFECSISTYLFRIARNLSIDYIRRKRIKQVFGLFDVLKDDFDYDKTDERIFVRKCILELPENLRTIIVLYYYIGFKESEISNILNISPKAVEGRIYRAKQKLKKELEKGEVLICKEERMN</sequence>
<evidence type="ECO:0000313" key="8">
    <source>
        <dbReference type="Proteomes" id="UP000052015"/>
    </source>
</evidence>
<feature type="domain" description="RNA polymerase sigma-70 region 2" evidence="5">
    <location>
        <begin position="22"/>
        <end position="87"/>
    </location>
</feature>
<dbReference type="InterPro" id="IPR007627">
    <property type="entry name" value="RNA_pol_sigma70_r2"/>
</dbReference>
<dbReference type="InterPro" id="IPR036388">
    <property type="entry name" value="WH-like_DNA-bd_sf"/>
</dbReference>
<dbReference type="InterPro" id="IPR013325">
    <property type="entry name" value="RNA_pol_sigma_r2"/>
</dbReference>
<dbReference type="Proteomes" id="UP000052015">
    <property type="component" value="Unassembled WGS sequence"/>
</dbReference>
<dbReference type="Gene3D" id="1.10.10.10">
    <property type="entry name" value="Winged helix-like DNA-binding domain superfamily/Winged helix DNA-binding domain"/>
    <property type="match status" value="1"/>
</dbReference>